<dbReference type="EMBL" id="LR796268">
    <property type="protein sequence ID" value="CAB4132774.1"/>
    <property type="molecule type" value="Genomic_DNA"/>
</dbReference>
<evidence type="ECO:0000313" key="1">
    <source>
        <dbReference type="EMBL" id="CAB4132774.1"/>
    </source>
</evidence>
<accession>A0A6J5LDW0</accession>
<proteinExistence type="predicted"/>
<organism evidence="1">
    <name type="scientific">uncultured Caudovirales phage</name>
    <dbReference type="NCBI Taxonomy" id="2100421"/>
    <lineage>
        <taxon>Viruses</taxon>
        <taxon>Duplodnaviria</taxon>
        <taxon>Heunggongvirae</taxon>
        <taxon>Uroviricota</taxon>
        <taxon>Caudoviricetes</taxon>
        <taxon>Peduoviridae</taxon>
        <taxon>Maltschvirus</taxon>
        <taxon>Maltschvirus maltsch</taxon>
    </lineage>
</organism>
<reference evidence="1" key="1">
    <citation type="submission" date="2020-04" db="EMBL/GenBank/DDBJ databases">
        <authorList>
            <person name="Chiriac C."/>
            <person name="Salcher M."/>
            <person name="Ghai R."/>
            <person name="Kavagutti S V."/>
        </authorList>
    </citation>
    <scope>NUCLEOTIDE SEQUENCE</scope>
</reference>
<sequence length="60" mass="6761">MTALHTKVMEKTLTTSNPCHTGEKIQCPMPELSPQDEIEVFPEMLMVVLKTKQANESNET</sequence>
<gene>
    <name evidence="1" type="ORF">UFOVP249_23</name>
</gene>
<name>A0A6J5LDW0_9CAUD</name>
<protein>
    <submittedName>
        <fullName evidence="1">Uncharacterized protein</fullName>
    </submittedName>
</protein>